<comment type="similarity">
    <text evidence="8">Belongs to the MMM1 family.</text>
</comment>
<dbReference type="STRING" id="269621.A0A238FBX9"/>
<keyword evidence="1" id="KW-0813">Transport</keyword>
<dbReference type="CDD" id="cd21671">
    <property type="entry name" value="SMP_Mmm1"/>
    <property type="match status" value="1"/>
</dbReference>
<dbReference type="GO" id="GO:0005789">
    <property type="term" value="C:endoplasmic reticulum membrane"/>
    <property type="evidence" value="ECO:0007669"/>
    <property type="project" value="UniProtKB-SubCell"/>
</dbReference>
<evidence type="ECO:0000256" key="2">
    <source>
        <dbReference type="ARBA" id="ARBA00022692"/>
    </source>
</evidence>
<dbReference type="HAMAP" id="MF_03103">
    <property type="entry name" value="Mmm1"/>
    <property type="match status" value="1"/>
</dbReference>
<feature type="compositionally biased region" description="Polar residues" evidence="9">
    <location>
        <begin position="522"/>
        <end position="539"/>
    </location>
</feature>
<dbReference type="AlphaFoldDB" id="A0A238FBX9"/>
<dbReference type="PROSITE" id="PS51847">
    <property type="entry name" value="SMP"/>
    <property type="match status" value="1"/>
</dbReference>
<evidence type="ECO:0000256" key="3">
    <source>
        <dbReference type="ARBA" id="ARBA00022824"/>
    </source>
</evidence>
<keyword evidence="5" id="KW-0445">Lipid transport</keyword>
<keyword evidence="4 8" id="KW-1133">Transmembrane helix</keyword>
<dbReference type="PANTHER" id="PTHR13466:SF0">
    <property type="entry name" value="SMP-LTD DOMAIN-CONTAINING PROTEIN"/>
    <property type="match status" value="1"/>
</dbReference>
<feature type="compositionally biased region" description="Low complexity" evidence="9">
    <location>
        <begin position="460"/>
        <end position="479"/>
    </location>
</feature>
<sequence length="558" mass="59456">MADPIPTPSTAASSTPSPSRSSSIGDDPSPLSASTLAPPSPPAPAWRAIECNCPPIPRWTFTQGFLLGQFSILLLVGLFLKYIVFEHRPPSPPPRSTTSRAKRRTATATSATSSTPSSSASASASTSQILSSLDYDLSSHAPESLDWLNVLLGQTLSAYRGLIFSSSPQGPKGLFESILNRKSSDAEERRLVSVDYISVDDVQLGQAYPFLGDARVRPSGAEGGAVRVEFDVDYLDQVSLSISTSVLFNFPRPSFAVLPVSLGITLERFSGTLTVELPSPTSNHPNPSLHLSLHPDFELHLSTTSLLGAQAKLHDVPKIEQLVRERLRSFIVDKVVWPGRVSIALPAPIVPPSMEDAASTSSSSAWGEANDFENGPDDFPSTISSNPFLSDQEDLSQDEQDDEHMLKSERSPSERRSFPGAPVVDLENPEGPLVLLQPRLDRKTSRLSTANNSPTKKKSTTAITTTTTTATTAETTSPTRRNNLYPSNGLSLGASRGSGAGPGSGAALPSPSPTESLPGYFGSSNANGIRQRGHPSTASALFVGNRNRNSSTSVLERR</sequence>
<evidence type="ECO:0000256" key="8">
    <source>
        <dbReference type="HAMAP-Rule" id="MF_03103"/>
    </source>
</evidence>
<accession>A0A238FBX9</accession>
<proteinExistence type="inferred from homology"/>
<evidence type="ECO:0000313" key="12">
    <source>
        <dbReference type="Proteomes" id="UP000198372"/>
    </source>
</evidence>
<gene>
    <name evidence="8" type="primary">MMM1</name>
    <name evidence="11" type="ORF">BQ2448_769</name>
</gene>
<dbReference type="GO" id="GO:0008289">
    <property type="term" value="F:lipid binding"/>
    <property type="evidence" value="ECO:0007669"/>
    <property type="project" value="UniProtKB-KW"/>
</dbReference>
<comment type="function">
    <text evidence="8">Component of the ERMES/MDM complex, which serves as a molecular tether to connect the endoplasmic reticulum (ER) and mitochondria. Components of this complex are involved in the control of mitochondrial shape and protein biogenesis, and function in nonvesicular lipid trafficking between the ER and mitochondria. The MDM12-MMM1 subcomplex functions in the major beta-barrel assembly pathway that is responsible for biogenesis of all outer membrane beta-barrel proteins, and acts in a late step after the SAM complex. The MDM10-MDM12-MMM1 subcomplex further acts in the TOM40-specific pathway after the action of the MDM12-MMM1 complex. Essential for establishing and maintaining the structure of mitochondria and maintenance of mtDNA nucleoids.</text>
</comment>
<feature type="compositionally biased region" description="Polar residues" evidence="9">
    <location>
        <begin position="546"/>
        <end position="558"/>
    </location>
</feature>
<dbReference type="InterPro" id="IPR031468">
    <property type="entry name" value="SMP_LBD"/>
</dbReference>
<evidence type="ECO:0000256" key="4">
    <source>
        <dbReference type="ARBA" id="ARBA00022989"/>
    </source>
</evidence>
<dbReference type="Proteomes" id="UP000198372">
    <property type="component" value="Unassembled WGS sequence"/>
</dbReference>
<feature type="compositionally biased region" description="Basic and acidic residues" evidence="9">
    <location>
        <begin position="403"/>
        <end position="417"/>
    </location>
</feature>
<feature type="domain" description="SMP-LTD" evidence="10">
    <location>
        <begin position="141"/>
        <end position="346"/>
    </location>
</feature>
<evidence type="ECO:0000256" key="6">
    <source>
        <dbReference type="ARBA" id="ARBA00023121"/>
    </source>
</evidence>
<evidence type="ECO:0000256" key="5">
    <source>
        <dbReference type="ARBA" id="ARBA00023055"/>
    </source>
</evidence>
<dbReference type="Pfam" id="PF10296">
    <property type="entry name" value="MMM1"/>
    <property type="match status" value="1"/>
</dbReference>
<feature type="topological domain" description="Cytoplasmic" evidence="8">
    <location>
        <begin position="86"/>
        <end position="558"/>
    </location>
</feature>
<feature type="compositionally biased region" description="Low complexity" evidence="9">
    <location>
        <begin position="1"/>
        <end position="37"/>
    </location>
</feature>
<keyword evidence="7 8" id="KW-0472">Membrane</keyword>
<keyword evidence="6" id="KW-0446">Lipid-binding</keyword>
<dbReference type="GO" id="GO:0032865">
    <property type="term" value="C:ERMES complex"/>
    <property type="evidence" value="ECO:0007669"/>
    <property type="project" value="UniProtKB-UniRule"/>
</dbReference>
<keyword evidence="2 8" id="KW-0812">Transmembrane</keyword>
<comment type="subcellular location">
    <subcellularLocation>
        <location evidence="8">Endoplasmic reticulum membrane</location>
        <topology evidence="8">Single-pass type I membrane protein</topology>
    </subcellularLocation>
    <text evidence="8">The ERMES/MDM complex localizes to a few discrete foci (around 10 per single cell), that represent mitochondria-endoplasmic reticulum junctions. These foci are often found next to mtDNA nucleoids.</text>
</comment>
<feature type="region of interest" description="Disordered" evidence="9">
    <location>
        <begin position="90"/>
        <end position="122"/>
    </location>
</feature>
<keyword evidence="3 8" id="KW-0256">Endoplasmic reticulum</keyword>
<evidence type="ECO:0000313" key="11">
    <source>
        <dbReference type="EMBL" id="SCV68648.1"/>
    </source>
</evidence>
<keyword evidence="12" id="KW-1185">Reference proteome</keyword>
<feature type="topological domain" description="Lumenal" evidence="8">
    <location>
        <begin position="1"/>
        <end position="64"/>
    </location>
</feature>
<dbReference type="GO" id="GO:0045040">
    <property type="term" value="P:protein insertion into mitochondrial outer membrane"/>
    <property type="evidence" value="ECO:0007669"/>
    <property type="project" value="UniProtKB-UniRule"/>
</dbReference>
<feature type="compositionally biased region" description="Low complexity" evidence="9">
    <location>
        <begin position="106"/>
        <end position="122"/>
    </location>
</feature>
<reference evidence="12" key="1">
    <citation type="submission" date="2016-09" db="EMBL/GenBank/DDBJ databases">
        <authorList>
            <person name="Jeantristanb JTB J.-T."/>
            <person name="Ricardo R."/>
        </authorList>
    </citation>
    <scope>NUCLEOTIDE SEQUENCE [LARGE SCALE GENOMIC DNA]</scope>
</reference>
<dbReference type="OrthoDB" id="5599157at2759"/>
<comment type="subunit">
    <text evidence="8">Homodimer. Component of the ER-mitochondria encounter structure (ERMES) or MDM complex, composed of MMM1, MDM10, MDM12 and MDM34. A MMM1 homodimer associates with one molecule of MDM12 on each side in a pairwise head-to-tail manner, and the SMP-LTD domains of MMM1 and MDM12 generate a continuous hydrophobic tunnel for phospholipid trafficking.</text>
</comment>
<feature type="region of interest" description="Disordered" evidence="9">
    <location>
        <begin position="1"/>
        <end position="41"/>
    </location>
</feature>
<evidence type="ECO:0000256" key="7">
    <source>
        <dbReference type="ARBA" id="ARBA00023136"/>
    </source>
</evidence>
<evidence type="ECO:0000259" key="10">
    <source>
        <dbReference type="PROSITE" id="PS51847"/>
    </source>
</evidence>
<feature type="region of interest" description="Disordered" evidence="9">
    <location>
        <begin position="350"/>
        <end position="558"/>
    </location>
</feature>
<dbReference type="GO" id="GO:1990456">
    <property type="term" value="P:mitochondrion-endoplasmic reticulum membrane tethering"/>
    <property type="evidence" value="ECO:0007669"/>
    <property type="project" value="TreeGrafter"/>
</dbReference>
<dbReference type="EMBL" id="FMSP01000003">
    <property type="protein sequence ID" value="SCV68648.1"/>
    <property type="molecule type" value="Genomic_DNA"/>
</dbReference>
<evidence type="ECO:0000256" key="9">
    <source>
        <dbReference type="SAM" id="MobiDB-lite"/>
    </source>
</evidence>
<evidence type="ECO:0000256" key="1">
    <source>
        <dbReference type="ARBA" id="ARBA00022448"/>
    </source>
</evidence>
<feature type="compositionally biased region" description="Acidic residues" evidence="9">
    <location>
        <begin position="391"/>
        <end position="402"/>
    </location>
</feature>
<dbReference type="GO" id="GO:0015914">
    <property type="term" value="P:phospholipid transport"/>
    <property type="evidence" value="ECO:0007669"/>
    <property type="project" value="TreeGrafter"/>
</dbReference>
<protein>
    <recommendedName>
        <fullName evidence="8">Maintenance of mitochondrial morphology protein 1</fullName>
    </recommendedName>
</protein>
<organism evidence="11 12">
    <name type="scientific">Microbotryum intermedium</name>
    <dbReference type="NCBI Taxonomy" id="269621"/>
    <lineage>
        <taxon>Eukaryota</taxon>
        <taxon>Fungi</taxon>
        <taxon>Dikarya</taxon>
        <taxon>Basidiomycota</taxon>
        <taxon>Pucciniomycotina</taxon>
        <taxon>Microbotryomycetes</taxon>
        <taxon>Microbotryales</taxon>
        <taxon>Microbotryaceae</taxon>
        <taxon>Microbotryum</taxon>
    </lineage>
</organism>
<dbReference type="PANTHER" id="PTHR13466">
    <property type="entry name" value="TEX2 PROTEIN-RELATED"/>
    <property type="match status" value="1"/>
</dbReference>
<dbReference type="InterPro" id="IPR027537">
    <property type="entry name" value="Mmm1"/>
</dbReference>
<dbReference type="InterPro" id="IPR019411">
    <property type="entry name" value="MMM1_dom"/>
</dbReference>
<name>A0A238FBX9_9BASI</name>